<dbReference type="GO" id="GO:0051539">
    <property type="term" value="F:4 iron, 4 sulfur cluster binding"/>
    <property type="evidence" value="ECO:0007669"/>
    <property type="project" value="UniProtKB-KW"/>
</dbReference>
<sequence length="551" mass="59991">MNMFCYQCEQTAQGSGCTAHGVCGKDPETASLQDLLVHMAKSISVYAHAARQAGEKDEDVDRFILEALFTTVTNVNFDPRRVASVIGRAAEVRDRARGLCEAAGALDPAVVERAQDTTPADDIDGMIDQGESVTIQNRINEFGDDVAGLQELITYGLKGMASYADHARLLGVEEDGVYDFFHRALDYLAGRPSDVDELTGMVLKVGEVNLRVMEMLDEANTGAYGHPEPTQVRVTPVEGKAICVSGHDLKDLGMLLEQTKGTGIKVYTHGEMLPCLAYPELKKYDHLVGNYGGAWQDQRREFDEFPGAILMTTNCIQKPKHSYRDRIFTTGLVAWPEVTHIPEDEDGSKDFSPVIEAAQNAPGFAEDAEDHQITIGFARNAVMENAGTVVDAVKSGAIRHFFLIGGCDGAKPGRNYYTEMAKSVPEDCVILTLACGKYRFNKLSFGDIGGIPRLLDCGQCNDAYSAIRIAQALADAFDCGVNDLPLSMILSWYEQKAVCILLTLLHLGIRDMRLGPSLPAFVGPNVLQVLGDKFGLKPISTPEEDLKAILG</sequence>
<keyword evidence="2 8" id="KW-0963">Cytoplasm</keyword>
<dbReference type="EMBL" id="CP010904">
    <property type="protein sequence ID" value="AKJ64906.1"/>
    <property type="molecule type" value="Genomic_DNA"/>
</dbReference>
<dbReference type="GO" id="GO:0050418">
    <property type="term" value="F:hydroxylamine reductase activity"/>
    <property type="evidence" value="ECO:0007669"/>
    <property type="project" value="UniProtKB-UniRule"/>
</dbReference>
<reference evidence="10" key="1">
    <citation type="submission" date="2015-02" db="EMBL/GenBank/DDBJ databases">
        <title>Description and complete genome sequence of the first cultured representative of the subdivision 5 of the Verrucomicrobia phylum.</title>
        <authorList>
            <person name="Spring S."/>
            <person name="Bunk B."/>
            <person name="Sproer C."/>
            <person name="Klenk H.-P."/>
        </authorList>
    </citation>
    <scope>NUCLEOTIDE SEQUENCE [LARGE SCALE GENOMIC DNA]</scope>
    <source>
        <strain evidence="10">L21-Fru-AB</strain>
    </source>
</reference>
<keyword evidence="3 8" id="KW-0479">Metal-binding</keyword>
<dbReference type="InterPro" id="IPR016100">
    <property type="entry name" value="Prismane_a-bundle"/>
</dbReference>
<dbReference type="InterPro" id="IPR011254">
    <property type="entry name" value="Prismane-like_sf"/>
</dbReference>
<evidence type="ECO:0000256" key="1">
    <source>
        <dbReference type="ARBA" id="ARBA00004496"/>
    </source>
</evidence>
<keyword evidence="10" id="KW-1185">Reference proteome</keyword>
<evidence type="ECO:0000256" key="7">
    <source>
        <dbReference type="ARBA" id="ARBA00051350"/>
    </source>
</evidence>
<evidence type="ECO:0000313" key="9">
    <source>
        <dbReference type="EMBL" id="AKJ64906.1"/>
    </source>
</evidence>
<comment type="subcellular location">
    <subcellularLocation>
        <location evidence="1 8">Cytoplasm</location>
    </subcellularLocation>
</comment>
<dbReference type="InterPro" id="IPR010048">
    <property type="entry name" value="Hydroxylam_reduct"/>
</dbReference>
<dbReference type="AlphaFoldDB" id="A0A0G3EEL5"/>
<feature type="binding site" evidence="8">
    <location>
        <position position="5"/>
    </location>
    <ligand>
        <name>[4Fe-4S] cluster</name>
        <dbReference type="ChEBI" id="CHEBI:49883"/>
    </ligand>
</feature>
<evidence type="ECO:0000256" key="4">
    <source>
        <dbReference type="ARBA" id="ARBA00023002"/>
    </source>
</evidence>
<evidence type="ECO:0000313" key="10">
    <source>
        <dbReference type="Proteomes" id="UP000035268"/>
    </source>
</evidence>
<evidence type="ECO:0000256" key="5">
    <source>
        <dbReference type="ARBA" id="ARBA00023004"/>
    </source>
</evidence>
<feature type="binding site" evidence="8">
    <location>
        <position position="494"/>
    </location>
    <ligand>
        <name>hybrid [4Fe-2O-2S] cluster</name>
        <dbReference type="ChEBI" id="CHEBI:60519"/>
    </ligand>
</feature>
<feature type="binding site" evidence="8">
    <location>
        <position position="315"/>
    </location>
    <ligand>
        <name>hybrid [4Fe-2O-2S] cluster</name>
        <dbReference type="ChEBI" id="CHEBI:60519"/>
    </ligand>
</feature>
<feature type="binding site" evidence="8">
    <location>
        <position position="460"/>
    </location>
    <ligand>
        <name>hybrid [4Fe-2O-2S] cluster</name>
        <dbReference type="ChEBI" id="CHEBI:60519"/>
    </ligand>
</feature>
<reference evidence="9 10" key="2">
    <citation type="journal article" date="2016" name="ISME J.">
        <title>Characterization of the first cultured representative of Verrucomicrobia subdivision 5 indicates the proposal of a novel phylum.</title>
        <authorList>
            <person name="Spring S."/>
            <person name="Bunk B."/>
            <person name="Sproer C."/>
            <person name="Schumann P."/>
            <person name="Rohde M."/>
            <person name="Tindall B.J."/>
            <person name="Klenk H.P."/>
        </authorList>
    </citation>
    <scope>NUCLEOTIDE SEQUENCE [LARGE SCALE GENOMIC DNA]</scope>
    <source>
        <strain evidence="9 10">L21-Fru-AB</strain>
    </source>
</reference>
<evidence type="ECO:0000256" key="6">
    <source>
        <dbReference type="ARBA" id="ARBA00023014"/>
    </source>
</evidence>
<feature type="binding site" description="via persulfide group" evidence="8">
    <location>
        <position position="407"/>
    </location>
    <ligand>
        <name>hybrid [4Fe-2O-2S] cluster</name>
        <dbReference type="ChEBI" id="CHEBI:60519"/>
    </ligand>
</feature>
<dbReference type="Pfam" id="PF03063">
    <property type="entry name" value="Prismane"/>
    <property type="match status" value="1"/>
</dbReference>
<accession>A0A0G3EEL5</accession>
<feature type="binding site" evidence="8">
    <location>
        <position position="435"/>
    </location>
    <ligand>
        <name>hybrid [4Fe-2O-2S] cluster</name>
        <dbReference type="ChEBI" id="CHEBI:60519"/>
    </ligand>
</feature>
<keyword evidence="6 8" id="KW-0411">Iron-sulfur</keyword>
<protein>
    <recommendedName>
        <fullName evidence="8">Hydroxylamine reductase</fullName>
        <ecNumber evidence="8">1.7.99.1</ecNumber>
    </recommendedName>
    <alternativeName>
        <fullName evidence="8">Hybrid-cluster protein</fullName>
        <shortName evidence="8">HCP</shortName>
    </alternativeName>
    <alternativeName>
        <fullName evidence="8">Prismane protein</fullName>
    </alternativeName>
</protein>
<keyword evidence="4 8" id="KW-0560">Oxidoreductase</keyword>
<name>A0A0G3EEL5_9BACT</name>
<dbReference type="FunFam" id="3.40.50.2030:FF:000002">
    <property type="entry name" value="Hydroxylamine reductase"/>
    <property type="match status" value="1"/>
</dbReference>
<dbReference type="Proteomes" id="UP000035268">
    <property type="component" value="Chromosome"/>
</dbReference>
<dbReference type="PATRIC" id="fig|1609981.3.peg.1729"/>
<proteinExistence type="inferred from homology"/>
<dbReference type="InterPro" id="IPR004137">
    <property type="entry name" value="HCP/CODH"/>
</dbReference>
<dbReference type="GO" id="GO:0046872">
    <property type="term" value="F:metal ion binding"/>
    <property type="evidence" value="ECO:0007669"/>
    <property type="project" value="UniProtKB-KW"/>
</dbReference>
<feature type="modified residue" description="Cysteine persulfide" evidence="8">
    <location>
        <position position="407"/>
    </location>
</feature>
<evidence type="ECO:0000256" key="8">
    <source>
        <dbReference type="HAMAP-Rule" id="MF_00069"/>
    </source>
</evidence>
<feature type="binding site" evidence="8">
    <location>
        <position position="23"/>
    </location>
    <ligand>
        <name>[4Fe-4S] cluster</name>
        <dbReference type="ChEBI" id="CHEBI:49883"/>
    </ligand>
</feature>
<dbReference type="FunFam" id="3.40.50.2030:FF:000001">
    <property type="entry name" value="Hydroxylamine reductase"/>
    <property type="match status" value="1"/>
</dbReference>
<dbReference type="KEGG" id="vbl:L21SP4_01663"/>
<organism evidence="9 10">
    <name type="scientific">Kiritimatiella glycovorans</name>
    <dbReference type="NCBI Taxonomy" id="1307763"/>
    <lineage>
        <taxon>Bacteria</taxon>
        <taxon>Pseudomonadati</taxon>
        <taxon>Kiritimatiellota</taxon>
        <taxon>Kiritimatiellia</taxon>
        <taxon>Kiritimatiellales</taxon>
        <taxon>Kiritimatiellaceae</taxon>
        <taxon>Kiritimatiella</taxon>
    </lineage>
</organism>
<evidence type="ECO:0000256" key="3">
    <source>
        <dbReference type="ARBA" id="ARBA00022723"/>
    </source>
</evidence>
<dbReference type="GO" id="GO:0005737">
    <property type="term" value="C:cytoplasm"/>
    <property type="evidence" value="ECO:0007669"/>
    <property type="project" value="UniProtKB-SubCell"/>
</dbReference>
<dbReference type="CDD" id="cd01914">
    <property type="entry name" value="HCP"/>
    <property type="match status" value="1"/>
</dbReference>
<feature type="binding site" evidence="8">
    <location>
        <position position="496"/>
    </location>
    <ligand>
        <name>hybrid [4Fe-2O-2S] cluster</name>
        <dbReference type="ChEBI" id="CHEBI:60519"/>
    </ligand>
</feature>
<comment type="cofactor">
    <cofactor evidence="8">
        <name>hybrid [4Fe-2O-2S] cluster</name>
        <dbReference type="ChEBI" id="CHEBI:60519"/>
    </cofactor>
    <text evidence="8">Binds 1 hybrid [4Fe-2O-2S] cluster.</text>
</comment>
<comment type="cofactor">
    <cofactor evidence="8">
        <name>[4Fe-4S] cluster</name>
        <dbReference type="ChEBI" id="CHEBI:49883"/>
    </cofactor>
    <text evidence="8">Binds 1 [4Fe-4S] cluster.</text>
</comment>
<dbReference type="FunFam" id="1.20.1270.20:FF:000001">
    <property type="entry name" value="Hydroxylamine reductase"/>
    <property type="match status" value="1"/>
</dbReference>
<dbReference type="EC" id="1.7.99.1" evidence="8"/>
<dbReference type="InterPro" id="IPR016099">
    <property type="entry name" value="Prismane-like_a/b-sand"/>
</dbReference>
<dbReference type="GO" id="GO:0004601">
    <property type="term" value="F:peroxidase activity"/>
    <property type="evidence" value="ECO:0007669"/>
    <property type="project" value="TreeGrafter"/>
</dbReference>
<keyword evidence="8" id="KW-0004">4Fe-4S</keyword>
<dbReference type="HAMAP" id="MF_00069">
    <property type="entry name" value="Hydroxylam_reduct"/>
    <property type="match status" value="1"/>
</dbReference>
<dbReference type="NCBIfam" id="TIGR01703">
    <property type="entry name" value="hybrid_clust"/>
    <property type="match status" value="1"/>
</dbReference>
<dbReference type="PANTHER" id="PTHR30109:SF0">
    <property type="entry name" value="HYDROXYLAMINE REDUCTASE"/>
    <property type="match status" value="1"/>
</dbReference>
<dbReference type="SUPFAM" id="SSF56821">
    <property type="entry name" value="Prismane protein-like"/>
    <property type="match status" value="1"/>
</dbReference>
<comment type="function">
    <text evidence="8">Catalyzes the reduction of hydroxylamine to form NH(3) and H(2)O.</text>
</comment>
<dbReference type="STRING" id="1307763.L21SP4_01663"/>
<dbReference type="Gene3D" id="1.20.1270.20">
    <property type="match status" value="2"/>
</dbReference>
<dbReference type="Gene3D" id="3.40.50.2030">
    <property type="match status" value="2"/>
</dbReference>
<evidence type="ECO:0000256" key="2">
    <source>
        <dbReference type="ARBA" id="ARBA00022490"/>
    </source>
</evidence>
<feature type="binding site" evidence="8">
    <location>
        <position position="17"/>
    </location>
    <ligand>
        <name>[4Fe-4S] cluster</name>
        <dbReference type="ChEBI" id="CHEBI:49883"/>
    </ligand>
</feature>
<feature type="binding site" evidence="8">
    <location>
        <position position="247"/>
    </location>
    <ligand>
        <name>hybrid [4Fe-2O-2S] cluster</name>
        <dbReference type="ChEBI" id="CHEBI:60519"/>
    </ligand>
</feature>
<comment type="similarity">
    <text evidence="8">Belongs to the HCP family.</text>
</comment>
<dbReference type="PANTHER" id="PTHR30109">
    <property type="entry name" value="HYDROXYLAMINE REDUCTASE"/>
    <property type="match status" value="1"/>
</dbReference>
<dbReference type="PIRSF" id="PIRSF000076">
    <property type="entry name" value="HCP"/>
    <property type="match status" value="1"/>
</dbReference>
<feature type="binding site" evidence="8">
    <location>
        <position position="8"/>
    </location>
    <ligand>
        <name>[4Fe-4S] cluster</name>
        <dbReference type="ChEBI" id="CHEBI:49883"/>
    </ligand>
</feature>
<dbReference type="GO" id="GO:0042542">
    <property type="term" value="P:response to hydrogen peroxide"/>
    <property type="evidence" value="ECO:0007669"/>
    <property type="project" value="TreeGrafter"/>
</dbReference>
<keyword evidence="5 8" id="KW-0408">Iron</keyword>
<feature type="binding site" evidence="8">
    <location>
        <position position="271"/>
    </location>
    <ligand>
        <name>hybrid [4Fe-2O-2S] cluster</name>
        <dbReference type="ChEBI" id="CHEBI:60519"/>
    </ligand>
</feature>
<comment type="catalytic activity">
    <reaction evidence="7 8">
        <text>A + NH4(+) + H2O = hydroxylamine + AH2 + H(+)</text>
        <dbReference type="Rhea" id="RHEA:22052"/>
        <dbReference type="ChEBI" id="CHEBI:13193"/>
        <dbReference type="ChEBI" id="CHEBI:15377"/>
        <dbReference type="ChEBI" id="CHEBI:15378"/>
        <dbReference type="ChEBI" id="CHEBI:15429"/>
        <dbReference type="ChEBI" id="CHEBI:17499"/>
        <dbReference type="ChEBI" id="CHEBI:28938"/>
        <dbReference type="EC" id="1.7.99.1"/>
    </reaction>
</comment>
<gene>
    <name evidence="8 9" type="primary">hcp</name>
    <name evidence="9" type="ORF">L21SP4_01663</name>
</gene>
<dbReference type="NCBIfam" id="NF003658">
    <property type="entry name" value="PRK05290.1"/>
    <property type="match status" value="1"/>
</dbReference>